<gene>
    <name evidence="2" type="ORF">SDC9_203665</name>
</gene>
<name>A0A645IXB6_9ZZZZ</name>
<feature type="region of interest" description="Disordered" evidence="1">
    <location>
        <begin position="1"/>
        <end position="82"/>
    </location>
</feature>
<protein>
    <submittedName>
        <fullName evidence="2">Uncharacterized protein</fullName>
    </submittedName>
</protein>
<reference evidence="2" key="1">
    <citation type="submission" date="2019-08" db="EMBL/GenBank/DDBJ databases">
        <authorList>
            <person name="Kucharzyk K."/>
            <person name="Murdoch R.W."/>
            <person name="Higgins S."/>
            <person name="Loffler F."/>
        </authorList>
    </citation>
    <scope>NUCLEOTIDE SEQUENCE</scope>
</reference>
<feature type="compositionally biased region" description="Basic and acidic residues" evidence="1">
    <location>
        <begin position="49"/>
        <end position="61"/>
    </location>
</feature>
<sequence>MRAQPHPPAHGTAQRVARGGHQNGRPEQPGVELDEPKHGGLGTQRQQRGRNERHHEHRAQSELRQGQPVQQLVHPQFHGARV</sequence>
<dbReference type="EMBL" id="VSSQ01125820">
    <property type="protein sequence ID" value="MPN55981.1"/>
    <property type="molecule type" value="Genomic_DNA"/>
</dbReference>
<organism evidence="2">
    <name type="scientific">bioreactor metagenome</name>
    <dbReference type="NCBI Taxonomy" id="1076179"/>
    <lineage>
        <taxon>unclassified sequences</taxon>
        <taxon>metagenomes</taxon>
        <taxon>ecological metagenomes</taxon>
    </lineage>
</organism>
<comment type="caution">
    <text evidence="2">The sequence shown here is derived from an EMBL/GenBank/DDBJ whole genome shotgun (WGS) entry which is preliminary data.</text>
</comment>
<proteinExistence type="predicted"/>
<evidence type="ECO:0000256" key="1">
    <source>
        <dbReference type="SAM" id="MobiDB-lite"/>
    </source>
</evidence>
<evidence type="ECO:0000313" key="2">
    <source>
        <dbReference type="EMBL" id="MPN55981.1"/>
    </source>
</evidence>
<dbReference type="AlphaFoldDB" id="A0A645IXB6"/>
<accession>A0A645IXB6</accession>